<keyword evidence="2" id="KW-0698">rRNA processing</keyword>
<dbReference type="KEGG" id="ccho:CCHOA_06740"/>
<dbReference type="Pfam" id="PF25004">
    <property type="entry name" value="DUF7782"/>
    <property type="match status" value="1"/>
</dbReference>
<keyword evidence="1" id="KW-0963">Cytoplasm</keyword>
<evidence type="ECO:0000256" key="1">
    <source>
        <dbReference type="ARBA" id="ARBA00022490"/>
    </source>
</evidence>
<evidence type="ECO:0000256" key="3">
    <source>
        <dbReference type="ARBA" id="ARBA00022603"/>
    </source>
</evidence>
<dbReference type="PROSITE" id="PS00092">
    <property type="entry name" value="N6_MTASE"/>
    <property type="match status" value="1"/>
</dbReference>
<dbReference type="GO" id="GO:0032259">
    <property type="term" value="P:methylation"/>
    <property type="evidence" value="ECO:0007669"/>
    <property type="project" value="UniProtKB-KW"/>
</dbReference>
<name>A0A3G6JB27_9CORY</name>
<dbReference type="AlphaFoldDB" id="A0A3G6JB27"/>
<dbReference type="InterPro" id="IPR046977">
    <property type="entry name" value="RsmC/RlmG"/>
</dbReference>
<keyword evidence="4 8" id="KW-0808">Transferase</keyword>
<evidence type="ECO:0000259" key="6">
    <source>
        <dbReference type="Pfam" id="PF23186"/>
    </source>
</evidence>
<dbReference type="Proteomes" id="UP000269019">
    <property type="component" value="Chromosome"/>
</dbReference>
<dbReference type="InterPro" id="IPR029063">
    <property type="entry name" value="SAM-dependent_MTases_sf"/>
</dbReference>
<evidence type="ECO:0000256" key="2">
    <source>
        <dbReference type="ARBA" id="ARBA00022552"/>
    </source>
</evidence>
<keyword evidence="9" id="KW-1185">Reference proteome</keyword>
<dbReference type="InterPro" id="IPR055487">
    <property type="entry name" value="DUF7059"/>
</dbReference>
<accession>A0A3G6JB27</accession>
<evidence type="ECO:0000259" key="7">
    <source>
        <dbReference type="Pfam" id="PF25004"/>
    </source>
</evidence>
<dbReference type="EC" id="2.1.1.-" evidence="8"/>
<sequence length="536" mass="58043">MVWPLVSKRLALKTMEPHAYSPTATLPVDAIAHWLIAHDYTEEGVQQLLGAAYPALLRGEKVPARRILRDAPSPLGFLIRLWLLNDPVDMGECLQHCRQEVIDALIADGAIVRIPGAEDQRSTTSTWKATTQLWPLFVAGEDRFVWSDFPTVITGEAPKPDHVPGVGQASLTLVEAAQESMQGRVLDVGCGSGILMLAALDRATAIVGIDIAPRAVRFANRSLATSQARNALKVPVSIREGSWFAPVAGERFDTIVANPPFVITPPDQQLTYRASGLELDGATEQVIAGLRDHLEIGGRAIILGSWISTAEQSWQQRIASWFPAAGVDCWVVQRDSVDPVQYVSTWLRDGGVEPTTPAGEELMDAWLTYLDQAGVTAIGMGLVCVERIADTQPTSVMCETFTTPFAGSVGHEVAEHFLRAAWLREQTPESIAKQCFAIRPGLVLEDLATAKGDDFGFSPAVTRLTRSDGMGFSHEVDDVVLTLLKGLHPQGLPLAAVVEMFAASRGLDEEELLQPVTALLVDLIRHGLVLPAALLD</sequence>
<dbReference type="EMBL" id="CP033896">
    <property type="protein sequence ID" value="AZA13740.1"/>
    <property type="molecule type" value="Genomic_DNA"/>
</dbReference>
<feature type="domain" description="Methyltransferase small" evidence="5">
    <location>
        <begin position="168"/>
        <end position="263"/>
    </location>
</feature>
<dbReference type="PANTHER" id="PTHR47816:SF4">
    <property type="entry name" value="RIBOSOMAL RNA SMALL SUBUNIT METHYLTRANSFERASE C"/>
    <property type="match status" value="1"/>
</dbReference>
<evidence type="ECO:0000256" key="4">
    <source>
        <dbReference type="ARBA" id="ARBA00022679"/>
    </source>
</evidence>
<dbReference type="Pfam" id="PF05175">
    <property type="entry name" value="MTS"/>
    <property type="match status" value="1"/>
</dbReference>
<dbReference type="GO" id="GO:0006364">
    <property type="term" value="P:rRNA processing"/>
    <property type="evidence" value="ECO:0007669"/>
    <property type="project" value="UniProtKB-KW"/>
</dbReference>
<evidence type="ECO:0000259" key="5">
    <source>
        <dbReference type="Pfam" id="PF05175"/>
    </source>
</evidence>
<feature type="domain" description="DUF7782" evidence="7">
    <location>
        <begin position="414"/>
        <end position="531"/>
    </location>
</feature>
<dbReference type="GO" id="GO:0003676">
    <property type="term" value="F:nucleic acid binding"/>
    <property type="evidence" value="ECO:0007669"/>
    <property type="project" value="InterPro"/>
</dbReference>
<dbReference type="Gene3D" id="3.40.50.150">
    <property type="entry name" value="Vaccinia Virus protein VP39"/>
    <property type="match status" value="1"/>
</dbReference>
<proteinExistence type="predicted"/>
<dbReference type="InterPro" id="IPR002052">
    <property type="entry name" value="DNA_methylase_N6_adenine_CS"/>
</dbReference>
<dbReference type="InterPro" id="IPR007848">
    <property type="entry name" value="Small_mtfrase_dom"/>
</dbReference>
<dbReference type="SUPFAM" id="SSF53335">
    <property type="entry name" value="S-adenosyl-L-methionine-dependent methyltransferases"/>
    <property type="match status" value="1"/>
</dbReference>
<evidence type="ECO:0000313" key="8">
    <source>
        <dbReference type="EMBL" id="AZA13740.1"/>
    </source>
</evidence>
<dbReference type="GO" id="GO:0008757">
    <property type="term" value="F:S-adenosylmethionine-dependent methyltransferase activity"/>
    <property type="evidence" value="ECO:0007669"/>
    <property type="project" value="InterPro"/>
</dbReference>
<organism evidence="8 9">
    <name type="scientific">Corynebacterium choanae</name>
    <dbReference type="NCBI Taxonomy" id="1862358"/>
    <lineage>
        <taxon>Bacteria</taxon>
        <taxon>Bacillati</taxon>
        <taxon>Actinomycetota</taxon>
        <taxon>Actinomycetes</taxon>
        <taxon>Mycobacteriales</taxon>
        <taxon>Corynebacteriaceae</taxon>
        <taxon>Corynebacterium</taxon>
    </lineage>
</organism>
<dbReference type="Pfam" id="PF23186">
    <property type="entry name" value="DUF7059"/>
    <property type="match status" value="1"/>
</dbReference>
<keyword evidence="3 8" id="KW-0489">Methyltransferase</keyword>
<dbReference type="PANTHER" id="PTHR47816">
    <property type="entry name" value="RIBOSOMAL RNA SMALL SUBUNIT METHYLTRANSFERASE C"/>
    <property type="match status" value="1"/>
</dbReference>
<dbReference type="InterPro" id="IPR056684">
    <property type="entry name" value="DUF7782"/>
</dbReference>
<gene>
    <name evidence="8" type="primary">prmC2</name>
    <name evidence="8" type="ORF">CCHOA_06740</name>
</gene>
<evidence type="ECO:0000313" key="9">
    <source>
        <dbReference type="Proteomes" id="UP000269019"/>
    </source>
</evidence>
<dbReference type="GO" id="GO:0008170">
    <property type="term" value="F:N-methyltransferase activity"/>
    <property type="evidence" value="ECO:0007669"/>
    <property type="project" value="UniProtKB-ARBA"/>
</dbReference>
<reference evidence="8 9" key="1">
    <citation type="submission" date="2018-11" db="EMBL/GenBank/DDBJ databases">
        <authorList>
            <person name="Kleinhagauer T."/>
            <person name="Glaeser S.P."/>
            <person name="Spergser J."/>
            <person name="Ruckert C."/>
            <person name="Kaempfer P."/>
            <person name="Busse H.-J."/>
        </authorList>
    </citation>
    <scope>NUCLEOTIDE SEQUENCE [LARGE SCALE GENOMIC DNA]</scope>
    <source>
        <strain evidence="8 9">200CH</strain>
    </source>
</reference>
<dbReference type="CDD" id="cd02440">
    <property type="entry name" value="AdoMet_MTases"/>
    <property type="match status" value="1"/>
</dbReference>
<feature type="domain" description="DUF7059" evidence="6">
    <location>
        <begin position="37"/>
        <end position="113"/>
    </location>
</feature>
<protein>
    <submittedName>
        <fullName evidence="8">Release factor glutamine methyltransferase</fullName>
        <ecNumber evidence="8">2.1.1.-</ecNumber>
    </submittedName>
</protein>